<sequence length="91" mass="10086">MRNLSQEMIEMMNTKLMNAKLLSLLFALPVLVTTGTNTLARDGMLKSADPELLLWQQPNSEVNQDEARSLELLVAARGEQPGKCELLGICK</sequence>
<gene>
    <name evidence="1" type="ORF">NG799_10535</name>
</gene>
<comment type="caution">
    <text evidence="1">The sequence shown here is derived from an EMBL/GenBank/DDBJ whole genome shotgun (WGS) entry which is preliminary data.</text>
</comment>
<evidence type="ECO:0000313" key="2">
    <source>
        <dbReference type="Proteomes" id="UP001525890"/>
    </source>
</evidence>
<dbReference type="RefSeq" id="WP_368006399.1">
    <property type="nucleotide sequence ID" value="NZ_JAMXFF010000013.1"/>
</dbReference>
<organism evidence="1 2">
    <name type="scientific">Laspinema palackyanum D2a</name>
    <dbReference type="NCBI Taxonomy" id="2953684"/>
    <lineage>
        <taxon>Bacteria</taxon>
        <taxon>Bacillati</taxon>
        <taxon>Cyanobacteriota</taxon>
        <taxon>Cyanophyceae</taxon>
        <taxon>Oscillatoriophycideae</taxon>
        <taxon>Oscillatoriales</taxon>
        <taxon>Laspinemataceae</taxon>
        <taxon>Laspinema</taxon>
        <taxon>Laspinema palackyanum</taxon>
    </lineage>
</organism>
<dbReference type="Proteomes" id="UP001525890">
    <property type="component" value="Unassembled WGS sequence"/>
</dbReference>
<keyword evidence="2" id="KW-1185">Reference proteome</keyword>
<protein>
    <submittedName>
        <fullName evidence="1">Uncharacterized protein</fullName>
    </submittedName>
</protein>
<reference evidence="1 2" key="1">
    <citation type="journal article" date="2022" name="Front. Microbiol.">
        <title>High genomic differentiation and limited gene flow indicate recent cryptic speciation within the genus Laspinema (cyanobacteria).</title>
        <authorList>
            <person name="Stanojkovic A."/>
            <person name="Skoupy S."/>
            <person name="Skaloud P."/>
            <person name="Dvorak P."/>
        </authorList>
    </citation>
    <scope>NUCLEOTIDE SEQUENCE [LARGE SCALE GENOMIC DNA]</scope>
    <source>
        <strain evidence="1 2">D2a</strain>
    </source>
</reference>
<accession>A0ABT2MPU4</accession>
<proteinExistence type="predicted"/>
<evidence type="ECO:0000313" key="1">
    <source>
        <dbReference type="EMBL" id="MCT7966769.1"/>
    </source>
</evidence>
<name>A0ABT2MPU4_9CYAN</name>
<dbReference type="EMBL" id="JAMXFF010000013">
    <property type="protein sequence ID" value="MCT7966769.1"/>
    <property type="molecule type" value="Genomic_DNA"/>
</dbReference>